<dbReference type="Proteomes" id="UP000277204">
    <property type="component" value="Unassembled WGS sequence"/>
</dbReference>
<sequence length="70" mass="8425">MYLVNPVIDFHYNLMKKFHCGKMNYYLYKLMKKSDKSKGQTLKRSELNMTMFVHQADLNREPMCVTDEKV</sequence>
<gene>
    <name evidence="1" type="ORF">SMRZ_LOCUS25290</name>
</gene>
<accession>A0A3P8IH05</accession>
<organism evidence="1 2">
    <name type="scientific">Schistosoma margrebowiei</name>
    <dbReference type="NCBI Taxonomy" id="48269"/>
    <lineage>
        <taxon>Eukaryota</taxon>
        <taxon>Metazoa</taxon>
        <taxon>Spiralia</taxon>
        <taxon>Lophotrochozoa</taxon>
        <taxon>Platyhelminthes</taxon>
        <taxon>Trematoda</taxon>
        <taxon>Digenea</taxon>
        <taxon>Strigeidida</taxon>
        <taxon>Schistosomatoidea</taxon>
        <taxon>Schistosomatidae</taxon>
        <taxon>Schistosoma</taxon>
    </lineage>
</organism>
<dbReference type="EMBL" id="UZAI01021158">
    <property type="protein sequence ID" value="VDP54636.1"/>
    <property type="molecule type" value="Genomic_DNA"/>
</dbReference>
<keyword evidence="2" id="KW-1185">Reference proteome</keyword>
<name>A0A3P8IH05_9TREM</name>
<evidence type="ECO:0000313" key="2">
    <source>
        <dbReference type="Proteomes" id="UP000277204"/>
    </source>
</evidence>
<proteinExistence type="predicted"/>
<dbReference type="AlphaFoldDB" id="A0A3P8IH05"/>
<evidence type="ECO:0000313" key="1">
    <source>
        <dbReference type="EMBL" id="VDP54636.1"/>
    </source>
</evidence>
<reference evidence="1 2" key="1">
    <citation type="submission" date="2018-11" db="EMBL/GenBank/DDBJ databases">
        <authorList>
            <consortium name="Pathogen Informatics"/>
        </authorList>
    </citation>
    <scope>NUCLEOTIDE SEQUENCE [LARGE SCALE GENOMIC DNA]</scope>
    <source>
        <strain evidence="1 2">Zambia</strain>
    </source>
</reference>
<protein>
    <submittedName>
        <fullName evidence="1">Uncharacterized protein</fullName>
    </submittedName>
</protein>